<protein>
    <submittedName>
        <fullName evidence="1">Uncharacterized protein</fullName>
    </submittedName>
</protein>
<reference evidence="1 2" key="1">
    <citation type="submission" date="2018-06" db="EMBL/GenBank/DDBJ databases">
        <title>A transcriptomic atlas of mushroom development highlights an independent origin of complex multicellularity.</title>
        <authorList>
            <consortium name="DOE Joint Genome Institute"/>
            <person name="Krizsan K."/>
            <person name="Almasi E."/>
            <person name="Merenyi Z."/>
            <person name="Sahu N."/>
            <person name="Viragh M."/>
            <person name="Koszo T."/>
            <person name="Mondo S."/>
            <person name="Kiss B."/>
            <person name="Balint B."/>
            <person name="Kues U."/>
            <person name="Barry K."/>
            <person name="Hegedus J.C."/>
            <person name="Henrissat B."/>
            <person name="Johnson J."/>
            <person name="Lipzen A."/>
            <person name="Ohm R."/>
            <person name="Nagy I."/>
            <person name="Pangilinan J."/>
            <person name="Yan J."/>
            <person name="Xiong Y."/>
            <person name="Grigoriev I.V."/>
            <person name="Hibbett D.S."/>
            <person name="Nagy L.G."/>
        </authorList>
    </citation>
    <scope>NUCLEOTIDE SEQUENCE [LARGE SCALE GENOMIC DNA]</scope>
    <source>
        <strain evidence="1 2">SZMC22713</strain>
    </source>
</reference>
<dbReference type="EMBL" id="ML170177">
    <property type="protein sequence ID" value="TDL21995.1"/>
    <property type="molecule type" value="Genomic_DNA"/>
</dbReference>
<dbReference type="Proteomes" id="UP000294933">
    <property type="component" value="Unassembled WGS sequence"/>
</dbReference>
<sequence length="177" mass="19987">MPCTTSQASQHSSPSHTVPMMWQDKHRMTIHCVIYLSHSPTLCRLCPLRPSTCWSSPAVDSVLDVNCHQSFQDCVLLEPRKVTHGRRLVARFNFLVSSSRHTVLRLPFTQKRGIDALASHCGLFSCPDNTTQWVVAACLSACTSSDFPLAKCFFMSPDTIPKHFCHVRREFEKIVVL</sequence>
<evidence type="ECO:0000313" key="1">
    <source>
        <dbReference type="EMBL" id="TDL21995.1"/>
    </source>
</evidence>
<dbReference type="VEuPathDB" id="FungiDB:BD410DRAFT_275953"/>
<name>A0A4Y7Q3H6_9AGAM</name>
<accession>A0A4Y7Q3H6</accession>
<gene>
    <name evidence="1" type="ORF">BD410DRAFT_275953</name>
</gene>
<organism evidence="1 2">
    <name type="scientific">Rickenella mellea</name>
    <dbReference type="NCBI Taxonomy" id="50990"/>
    <lineage>
        <taxon>Eukaryota</taxon>
        <taxon>Fungi</taxon>
        <taxon>Dikarya</taxon>
        <taxon>Basidiomycota</taxon>
        <taxon>Agaricomycotina</taxon>
        <taxon>Agaricomycetes</taxon>
        <taxon>Hymenochaetales</taxon>
        <taxon>Rickenellaceae</taxon>
        <taxon>Rickenella</taxon>
    </lineage>
</organism>
<evidence type="ECO:0000313" key="2">
    <source>
        <dbReference type="Proteomes" id="UP000294933"/>
    </source>
</evidence>
<proteinExistence type="predicted"/>
<keyword evidence="2" id="KW-1185">Reference proteome</keyword>
<dbReference type="AlphaFoldDB" id="A0A4Y7Q3H6"/>